<evidence type="ECO:0000256" key="6">
    <source>
        <dbReference type="ARBA" id="ARBA00022723"/>
    </source>
</evidence>
<feature type="domain" description="SET" evidence="9">
    <location>
        <begin position="183"/>
        <end position="318"/>
    </location>
</feature>
<dbReference type="InterPro" id="IPR050973">
    <property type="entry name" value="H3K9_Histone-Lys_N-MTase"/>
</dbReference>
<feature type="compositionally biased region" description="Basic and acidic residues" evidence="8">
    <location>
        <begin position="464"/>
        <end position="479"/>
    </location>
</feature>
<dbReference type="SUPFAM" id="SSF82199">
    <property type="entry name" value="SET domain"/>
    <property type="match status" value="1"/>
</dbReference>
<feature type="compositionally biased region" description="Basic and acidic residues" evidence="8">
    <location>
        <begin position="782"/>
        <end position="792"/>
    </location>
</feature>
<comment type="caution">
    <text evidence="11">The sequence shown here is derived from an EMBL/GenBank/DDBJ whole genome shotgun (WGS) entry which is preliminary data.</text>
</comment>
<feature type="region of interest" description="Disordered" evidence="8">
    <location>
        <begin position="775"/>
        <end position="798"/>
    </location>
</feature>
<evidence type="ECO:0000259" key="10">
    <source>
        <dbReference type="PROSITE" id="PS50867"/>
    </source>
</evidence>
<dbReference type="SMART" id="SM00317">
    <property type="entry name" value="SET"/>
    <property type="match status" value="1"/>
</dbReference>
<dbReference type="PROSITE" id="PS50867">
    <property type="entry name" value="PRE_SET"/>
    <property type="match status" value="1"/>
</dbReference>
<organism evidence="11 12">
    <name type="scientific">Trichoderma semiorbis</name>
    <dbReference type="NCBI Taxonomy" id="1491008"/>
    <lineage>
        <taxon>Eukaryota</taxon>
        <taxon>Fungi</taxon>
        <taxon>Dikarya</taxon>
        <taxon>Ascomycota</taxon>
        <taxon>Pezizomycotina</taxon>
        <taxon>Sordariomycetes</taxon>
        <taxon>Hypocreomycetidae</taxon>
        <taxon>Hypocreales</taxon>
        <taxon>Hypocreaceae</taxon>
        <taxon>Trichoderma</taxon>
    </lineage>
</organism>
<evidence type="ECO:0000313" key="11">
    <source>
        <dbReference type="EMBL" id="KAH0522722.1"/>
    </source>
</evidence>
<evidence type="ECO:0000256" key="4">
    <source>
        <dbReference type="ARBA" id="ARBA00022679"/>
    </source>
</evidence>
<evidence type="ECO:0000259" key="9">
    <source>
        <dbReference type="PROSITE" id="PS50280"/>
    </source>
</evidence>
<dbReference type="GO" id="GO:0032259">
    <property type="term" value="P:methylation"/>
    <property type="evidence" value="ECO:0007669"/>
    <property type="project" value="UniProtKB-KW"/>
</dbReference>
<gene>
    <name evidence="11" type="ORF">TsFJ059_006522</name>
</gene>
<feature type="region of interest" description="Disordered" evidence="8">
    <location>
        <begin position="102"/>
        <end position="132"/>
    </location>
</feature>
<sequence length="798" mass="90725">MEAVTGQHFFFHDQPEHAAEKDSCHFCQLRAFPIHQTTPVTIVNAKDQAVIPPNFRFIDRMVLGQGVEPAEDSFRSGCSCESDGECQYMGCLCLADLGEEEGSSSDEDEDIHANGANGDGPEAGRKDKVKQKRKAYAYHTHGAKAGLLRSKMLNSKEPLYECHAGCSCSKDCPNRVVERGRTIPLQIFRTDDRGWGVRTQVAIKKGQFVDRYLGEIITSAEADRRRAASAVSKRKDVYLFALDKFTHPESLDPRLKGPPLEVDGEFLSGPTRFINHSCEPNLRIFARVGDHADKHIHDLALFAIRDVARGEELTFDYVDGVTEDGGPMEVRREFLFGGISTPLASLNTTQRNFTSLRPLLLASIHHLQSEQRARQPHILAKSLVCSQGYMFKASVCFTVAEHTEYRAYGRMRSRHVYIHPHVAVSLQEYKFLQHIGASSYTMSTPPSSDRISSSPPSPVALTLRRRERDERRRREEQYSHGRPLPSQKLCGNEECVLRCCNVFKTSRFYLPDYLLGDRERSVDDLLVKDIQTHFAYLAATRIWPSIEKQSDVLLKAQSIEAFATSPPVRAAYLDFRYLCQKNDLNYSIESRLRETLSVTMPRFRSLIETLDTSRLDGDYTELVVHRTLQPPHQVDKAVQTDRPLPWTQEGCVMRFLLTIELWRCHDERHMRQRGWAWKPWIVAELLSAVLLHYWLLDREKCFERVPCRGSEQCDEVWQDWLDKYPLLLGDSSHDDAEDEPDQGDGKKSPDLVPKPIGLIKGLDLDKDVGYVGGVGTAARGPLWRDMRQKQGDDGLPQH</sequence>
<proteinExistence type="predicted"/>
<keyword evidence="3" id="KW-0489">Methyltransferase</keyword>
<dbReference type="Pfam" id="PF00856">
    <property type="entry name" value="SET"/>
    <property type="match status" value="1"/>
</dbReference>
<evidence type="ECO:0000256" key="8">
    <source>
        <dbReference type="SAM" id="MobiDB-lite"/>
    </source>
</evidence>
<accession>A0A9P8HJM9</accession>
<feature type="compositionally biased region" description="Low complexity" evidence="8">
    <location>
        <begin position="443"/>
        <end position="454"/>
    </location>
</feature>
<feature type="region of interest" description="Disordered" evidence="8">
    <location>
        <begin position="731"/>
        <end position="754"/>
    </location>
</feature>
<feature type="region of interest" description="Disordered" evidence="8">
    <location>
        <begin position="442"/>
        <end position="483"/>
    </location>
</feature>
<evidence type="ECO:0000256" key="7">
    <source>
        <dbReference type="ARBA" id="ARBA00022833"/>
    </source>
</evidence>
<protein>
    <submittedName>
        <fullName evidence="11">Uncharacterized protein</fullName>
    </submittedName>
</protein>
<dbReference type="InterPro" id="IPR046341">
    <property type="entry name" value="SET_dom_sf"/>
</dbReference>
<dbReference type="Pfam" id="PF05033">
    <property type="entry name" value="Pre-SET"/>
    <property type="match status" value="1"/>
</dbReference>
<keyword evidence="6" id="KW-0479">Metal-binding</keyword>
<evidence type="ECO:0000256" key="3">
    <source>
        <dbReference type="ARBA" id="ARBA00022603"/>
    </source>
</evidence>
<keyword evidence="2" id="KW-0158">Chromosome</keyword>
<reference evidence="11 12" key="1">
    <citation type="submission" date="2021-08" db="EMBL/GenBank/DDBJ databases">
        <title>The highly contiguous genome resource for Trichoderma semiorbis FJ059, a fungal antagonistic to plant pathogens.</title>
        <authorList>
            <person name="Liu T."/>
        </authorList>
    </citation>
    <scope>NUCLEOTIDE SEQUENCE [LARGE SCALE GENOMIC DNA]</scope>
    <source>
        <strain evidence="11 12">FJ059</strain>
    </source>
</reference>
<dbReference type="InterPro" id="IPR001214">
    <property type="entry name" value="SET_dom"/>
</dbReference>
<dbReference type="GO" id="GO:0042054">
    <property type="term" value="F:histone methyltransferase activity"/>
    <property type="evidence" value="ECO:0007669"/>
    <property type="project" value="InterPro"/>
</dbReference>
<evidence type="ECO:0000313" key="12">
    <source>
        <dbReference type="Proteomes" id="UP000826573"/>
    </source>
</evidence>
<dbReference type="Gene3D" id="2.170.270.10">
    <property type="entry name" value="SET domain"/>
    <property type="match status" value="1"/>
</dbReference>
<evidence type="ECO:0000256" key="5">
    <source>
        <dbReference type="ARBA" id="ARBA00022691"/>
    </source>
</evidence>
<dbReference type="GO" id="GO:0005634">
    <property type="term" value="C:nucleus"/>
    <property type="evidence" value="ECO:0007669"/>
    <property type="project" value="InterPro"/>
</dbReference>
<dbReference type="AlphaFoldDB" id="A0A9P8HJM9"/>
<keyword evidence="5" id="KW-0949">S-adenosyl-L-methionine</keyword>
<keyword evidence="12" id="KW-1185">Reference proteome</keyword>
<dbReference type="SMART" id="SM00468">
    <property type="entry name" value="PreSET"/>
    <property type="match status" value="1"/>
</dbReference>
<dbReference type="CDD" id="cd19473">
    <property type="entry name" value="SET_SUV39H_DIM5-like"/>
    <property type="match status" value="1"/>
</dbReference>
<keyword evidence="4" id="KW-0808">Transferase</keyword>
<dbReference type="PANTHER" id="PTHR46223:SF3">
    <property type="entry name" value="HISTONE-LYSINE N-METHYLTRANSFERASE SET-23"/>
    <property type="match status" value="1"/>
</dbReference>
<evidence type="ECO:0000256" key="1">
    <source>
        <dbReference type="ARBA" id="ARBA00004286"/>
    </source>
</evidence>
<dbReference type="PANTHER" id="PTHR46223">
    <property type="entry name" value="HISTONE-LYSINE N-METHYLTRANSFERASE SUV39H"/>
    <property type="match status" value="1"/>
</dbReference>
<dbReference type="GO" id="GO:0008270">
    <property type="term" value="F:zinc ion binding"/>
    <property type="evidence" value="ECO:0007669"/>
    <property type="project" value="InterPro"/>
</dbReference>
<keyword evidence="7" id="KW-0862">Zinc</keyword>
<dbReference type="InterPro" id="IPR007728">
    <property type="entry name" value="Pre-SET_dom"/>
</dbReference>
<evidence type="ECO:0000256" key="2">
    <source>
        <dbReference type="ARBA" id="ARBA00022454"/>
    </source>
</evidence>
<dbReference type="EMBL" id="JAIMJC010000007">
    <property type="protein sequence ID" value="KAH0522722.1"/>
    <property type="molecule type" value="Genomic_DNA"/>
</dbReference>
<name>A0A9P8HJM9_9HYPO</name>
<dbReference type="Proteomes" id="UP000826573">
    <property type="component" value="Unassembled WGS sequence"/>
</dbReference>
<dbReference type="PROSITE" id="PS50280">
    <property type="entry name" value="SET"/>
    <property type="match status" value="1"/>
</dbReference>
<comment type="subcellular location">
    <subcellularLocation>
        <location evidence="1">Chromosome</location>
    </subcellularLocation>
</comment>
<dbReference type="GO" id="GO:0005694">
    <property type="term" value="C:chromosome"/>
    <property type="evidence" value="ECO:0007669"/>
    <property type="project" value="UniProtKB-SubCell"/>
</dbReference>
<feature type="domain" description="Pre-SET" evidence="10">
    <location>
        <begin position="76"/>
        <end position="180"/>
    </location>
</feature>